<gene>
    <name evidence="6" type="primary">SYT10</name>
</gene>
<dbReference type="SUPFAM" id="SSF48726">
    <property type="entry name" value="Immunoglobulin"/>
    <property type="match status" value="2"/>
</dbReference>
<protein>
    <recommendedName>
        <fullName evidence="5">Ig-like domain-containing protein</fullName>
    </recommendedName>
</protein>
<reference evidence="6 7" key="1">
    <citation type="submission" date="2020-05" db="EMBL/GenBank/DDBJ databases">
        <title>Electrophorus electricus (electric eel) genome, fEleEle1, primary haplotype.</title>
        <authorList>
            <person name="Myers G."/>
            <person name="Meyer A."/>
            <person name="Fedrigo O."/>
            <person name="Formenti G."/>
            <person name="Rhie A."/>
            <person name="Tracey A."/>
            <person name="Sims Y."/>
            <person name="Jarvis E.D."/>
        </authorList>
    </citation>
    <scope>NUCLEOTIDE SEQUENCE [LARGE SCALE GENOMIC DNA]</scope>
</reference>
<dbReference type="InterPro" id="IPR013106">
    <property type="entry name" value="Ig_V-set"/>
</dbReference>
<reference evidence="6" key="2">
    <citation type="submission" date="2025-08" db="UniProtKB">
        <authorList>
            <consortium name="Ensembl"/>
        </authorList>
    </citation>
    <scope>IDENTIFICATION</scope>
</reference>
<dbReference type="InterPro" id="IPR003599">
    <property type="entry name" value="Ig_sub"/>
</dbReference>
<dbReference type="InterPro" id="IPR003006">
    <property type="entry name" value="Ig/MHC_CS"/>
</dbReference>
<dbReference type="GO" id="GO:0005576">
    <property type="term" value="C:extracellular region"/>
    <property type="evidence" value="ECO:0007669"/>
    <property type="project" value="UniProtKB-ARBA"/>
</dbReference>
<dbReference type="PROSITE" id="PS50835">
    <property type="entry name" value="IG_LIKE"/>
    <property type="match status" value="1"/>
</dbReference>
<reference evidence="6" key="3">
    <citation type="submission" date="2025-09" db="UniProtKB">
        <authorList>
            <consortium name="Ensembl"/>
        </authorList>
    </citation>
    <scope>IDENTIFICATION</scope>
</reference>
<dbReference type="InterPro" id="IPR050199">
    <property type="entry name" value="IgHV"/>
</dbReference>
<dbReference type="PANTHER" id="PTHR23266">
    <property type="entry name" value="IMMUNOGLOBULIN HEAVY CHAIN"/>
    <property type="match status" value="1"/>
</dbReference>
<accession>A0AAY5EZP7</accession>
<name>A0AAY5EZP7_ELEEL</name>
<dbReference type="SMART" id="SM00406">
    <property type="entry name" value="IGv"/>
    <property type="match status" value="1"/>
</dbReference>
<dbReference type="GeneTree" id="ENSGT00940000163371"/>
<dbReference type="GO" id="GO:0002250">
    <property type="term" value="P:adaptive immune response"/>
    <property type="evidence" value="ECO:0007669"/>
    <property type="project" value="UniProtKB-KW"/>
</dbReference>
<dbReference type="InterPro" id="IPR013783">
    <property type="entry name" value="Ig-like_fold"/>
</dbReference>
<dbReference type="Pfam" id="PF07686">
    <property type="entry name" value="V-set"/>
    <property type="match status" value="1"/>
</dbReference>
<keyword evidence="4" id="KW-1280">Immunoglobulin</keyword>
<sequence>MGRWEMKNNYGLVEPSSSVLSCTASGFTFTDYAMACIRQAPGKGLEWIATVSQPSGSSQYYSQSVQGQFTISRDYSMNQVHLDISNLKTEDSAVYYFSVTLIRKKYHCDYDAFDYWGKGTLVTVSTGGDLRCPSVYLLAPPEKSPDEEWVTLTCYVKNFYPKEVVVIWLANDKPLEKSQFSNSPAGAHSVGPDFTMHSTLTLPESGHENDTYSCIVSHQSSETPIVSRLDNIYGR</sequence>
<evidence type="ECO:0000256" key="4">
    <source>
        <dbReference type="ARBA" id="ARBA00043265"/>
    </source>
</evidence>
<evidence type="ECO:0000256" key="3">
    <source>
        <dbReference type="ARBA" id="ARBA00023319"/>
    </source>
</evidence>
<feature type="domain" description="Ig-like" evidence="5">
    <location>
        <begin position="133"/>
        <end position="227"/>
    </location>
</feature>
<dbReference type="Proteomes" id="UP000314983">
    <property type="component" value="Chromosome 1"/>
</dbReference>
<proteinExistence type="predicted"/>
<evidence type="ECO:0000259" key="5">
    <source>
        <dbReference type="PROSITE" id="PS50835"/>
    </source>
</evidence>
<dbReference type="InterPro" id="IPR003597">
    <property type="entry name" value="Ig_C1-set"/>
</dbReference>
<keyword evidence="7" id="KW-1185">Reference proteome</keyword>
<dbReference type="InterPro" id="IPR007110">
    <property type="entry name" value="Ig-like_dom"/>
</dbReference>
<dbReference type="SMART" id="SM00409">
    <property type="entry name" value="IG"/>
    <property type="match status" value="1"/>
</dbReference>
<evidence type="ECO:0000256" key="1">
    <source>
        <dbReference type="ARBA" id="ARBA00022859"/>
    </source>
</evidence>
<keyword evidence="1" id="KW-0391">Immunity</keyword>
<keyword evidence="3" id="KW-0393">Immunoglobulin domain</keyword>
<dbReference type="Gene3D" id="2.60.40.10">
    <property type="entry name" value="Immunoglobulins"/>
    <property type="match status" value="2"/>
</dbReference>
<evidence type="ECO:0000313" key="6">
    <source>
        <dbReference type="Ensembl" id="ENSEEEP00000062271.1"/>
    </source>
</evidence>
<dbReference type="AlphaFoldDB" id="A0AAY5EZP7"/>
<evidence type="ECO:0000256" key="2">
    <source>
        <dbReference type="ARBA" id="ARBA00023130"/>
    </source>
</evidence>
<dbReference type="GO" id="GO:0019814">
    <property type="term" value="C:immunoglobulin complex"/>
    <property type="evidence" value="ECO:0007669"/>
    <property type="project" value="UniProtKB-KW"/>
</dbReference>
<dbReference type="InterPro" id="IPR036179">
    <property type="entry name" value="Ig-like_dom_sf"/>
</dbReference>
<dbReference type="Pfam" id="PF07654">
    <property type="entry name" value="C1-set"/>
    <property type="match status" value="1"/>
</dbReference>
<organism evidence="6 7">
    <name type="scientific">Electrophorus electricus</name>
    <name type="common">Electric eel</name>
    <name type="synonym">Gymnotus electricus</name>
    <dbReference type="NCBI Taxonomy" id="8005"/>
    <lineage>
        <taxon>Eukaryota</taxon>
        <taxon>Metazoa</taxon>
        <taxon>Chordata</taxon>
        <taxon>Craniata</taxon>
        <taxon>Vertebrata</taxon>
        <taxon>Euteleostomi</taxon>
        <taxon>Actinopterygii</taxon>
        <taxon>Neopterygii</taxon>
        <taxon>Teleostei</taxon>
        <taxon>Ostariophysi</taxon>
        <taxon>Gymnotiformes</taxon>
        <taxon>Gymnotoidei</taxon>
        <taxon>Gymnotidae</taxon>
        <taxon>Electrophorus</taxon>
    </lineage>
</organism>
<keyword evidence="2" id="KW-1064">Adaptive immunity</keyword>
<dbReference type="PROSITE" id="PS00290">
    <property type="entry name" value="IG_MHC"/>
    <property type="match status" value="1"/>
</dbReference>
<evidence type="ECO:0000313" key="7">
    <source>
        <dbReference type="Proteomes" id="UP000314983"/>
    </source>
</evidence>
<dbReference type="SMART" id="SM00407">
    <property type="entry name" value="IGc1"/>
    <property type="match status" value="1"/>
</dbReference>
<dbReference type="Ensembl" id="ENSEEET00000053283.1">
    <property type="protein sequence ID" value="ENSEEEP00000062271.1"/>
    <property type="gene ID" value="ENSEEEG00000007774.2"/>
</dbReference>